<dbReference type="SMART" id="SM00342">
    <property type="entry name" value="HTH_ARAC"/>
    <property type="match status" value="1"/>
</dbReference>
<dbReference type="Gene3D" id="1.10.10.60">
    <property type="entry name" value="Homeodomain-like"/>
    <property type="match status" value="1"/>
</dbReference>
<dbReference type="PROSITE" id="PS00041">
    <property type="entry name" value="HTH_ARAC_FAMILY_1"/>
    <property type="match status" value="1"/>
</dbReference>
<dbReference type="InterPro" id="IPR018060">
    <property type="entry name" value="HTH_AraC"/>
</dbReference>
<evidence type="ECO:0000256" key="3">
    <source>
        <dbReference type="ARBA" id="ARBA00023163"/>
    </source>
</evidence>
<reference evidence="6 7" key="1">
    <citation type="submission" date="2018-03" db="EMBL/GenBank/DDBJ databases">
        <title>Genomic Encyclopedia of Archaeal and Bacterial Type Strains, Phase II (KMG-II): from individual species to whole genera.</title>
        <authorList>
            <person name="Goeker M."/>
        </authorList>
    </citation>
    <scope>NUCLEOTIDE SEQUENCE [LARGE SCALE GENOMIC DNA]</scope>
    <source>
        <strain evidence="6 7">DSM 45601</strain>
    </source>
</reference>
<protein>
    <submittedName>
        <fullName evidence="6">AraC-like DNA-binding protein</fullName>
    </submittedName>
</protein>
<evidence type="ECO:0000259" key="5">
    <source>
        <dbReference type="PROSITE" id="PS01124"/>
    </source>
</evidence>
<evidence type="ECO:0000256" key="2">
    <source>
        <dbReference type="ARBA" id="ARBA00023125"/>
    </source>
</evidence>
<dbReference type="GO" id="GO:0003700">
    <property type="term" value="F:DNA-binding transcription factor activity"/>
    <property type="evidence" value="ECO:0007669"/>
    <property type="project" value="InterPro"/>
</dbReference>
<dbReference type="AlphaFoldDB" id="A0A2T0Q1L7"/>
<dbReference type="InterPro" id="IPR035418">
    <property type="entry name" value="AraC-bd_2"/>
</dbReference>
<sequence length="338" mass="37306">MAVGVEFDSARFPAPERFARWREQLSSTYAPLEAWSEHAEDFWFRERHMLLGPVEVWPTTLQPVTLWRTPAMIRSSDPDGLHLSMLLHGTMEVDRDGWQTVHDTATFNTNDTSRAWRMRAYGDGGGPMRLVGVDFLKERLALPRRLVDRAIGAPMSARDGVGALLAAFLTRLADGSAGLRPEDGPRLGAVLTDLVSAVFAHTLEAEKALAPEAHRRALLLRAQGFILAELPDPGLDPAAVAAALHISVSHLHRLFTDHGETVAAWIRRRRLDRTARDLADPALAHVPVSTIARRWGLTQPVTFSRAFRAAFGTSPTEHRRTALSAARDAPSHLRSGGR</sequence>
<dbReference type="InterPro" id="IPR018062">
    <property type="entry name" value="HTH_AraC-typ_CS"/>
</dbReference>
<dbReference type="EMBL" id="PVZC01000005">
    <property type="protein sequence ID" value="PRX97696.1"/>
    <property type="molecule type" value="Genomic_DNA"/>
</dbReference>
<dbReference type="GO" id="GO:0043565">
    <property type="term" value="F:sequence-specific DNA binding"/>
    <property type="evidence" value="ECO:0007669"/>
    <property type="project" value="InterPro"/>
</dbReference>
<keyword evidence="1" id="KW-0805">Transcription regulation</keyword>
<evidence type="ECO:0000313" key="6">
    <source>
        <dbReference type="EMBL" id="PRX97696.1"/>
    </source>
</evidence>
<dbReference type="PANTHER" id="PTHR46796">
    <property type="entry name" value="HTH-TYPE TRANSCRIPTIONAL ACTIVATOR RHAS-RELATED"/>
    <property type="match status" value="1"/>
</dbReference>
<dbReference type="PROSITE" id="PS01124">
    <property type="entry name" value="HTH_ARAC_FAMILY_2"/>
    <property type="match status" value="1"/>
</dbReference>
<feature type="region of interest" description="Disordered" evidence="4">
    <location>
        <begin position="318"/>
        <end position="338"/>
    </location>
</feature>
<keyword evidence="7" id="KW-1185">Reference proteome</keyword>
<organism evidence="6 7">
    <name type="scientific">Allonocardiopsis opalescens</name>
    <dbReference type="NCBI Taxonomy" id="1144618"/>
    <lineage>
        <taxon>Bacteria</taxon>
        <taxon>Bacillati</taxon>
        <taxon>Actinomycetota</taxon>
        <taxon>Actinomycetes</taxon>
        <taxon>Streptosporangiales</taxon>
        <taxon>Allonocardiopsis</taxon>
    </lineage>
</organism>
<dbReference type="SUPFAM" id="SSF46689">
    <property type="entry name" value="Homeodomain-like"/>
    <property type="match status" value="1"/>
</dbReference>
<keyword evidence="2 6" id="KW-0238">DNA-binding</keyword>
<dbReference type="Proteomes" id="UP000237846">
    <property type="component" value="Unassembled WGS sequence"/>
</dbReference>
<feature type="domain" description="HTH araC/xylS-type" evidence="5">
    <location>
        <begin position="220"/>
        <end position="321"/>
    </location>
</feature>
<dbReference type="InterPro" id="IPR009057">
    <property type="entry name" value="Homeodomain-like_sf"/>
</dbReference>
<evidence type="ECO:0000313" key="7">
    <source>
        <dbReference type="Proteomes" id="UP000237846"/>
    </source>
</evidence>
<evidence type="ECO:0000256" key="1">
    <source>
        <dbReference type="ARBA" id="ARBA00023015"/>
    </source>
</evidence>
<dbReference type="PANTHER" id="PTHR46796:SF6">
    <property type="entry name" value="ARAC SUBFAMILY"/>
    <property type="match status" value="1"/>
</dbReference>
<gene>
    <name evidence="6" type="ORF">CLV72_10546</name>
</gene>
<proteinExistence type="predicted"/>
<dbReference type="Pfam" id="PF12833">
    <property type="entry name" value="HTH_18"/>
    <property type="match status" value="1"/>
</dbReference>
<name>A0A2T0Q1L7_9ACTN</name>
<evidence type="ECO:0000256" key="4">
    <source>
        <dbReference type="SAM" id="MobiDB-lite"/>
    </source>
</evidence>
<comment type="caution">
    <text evidence="6">The sequence shown here is derived from an EMBL/GenBank/DDBJ whole genome shotgun (WGS) entry which is preliminary data.</text>
</comment>
<dbReference type="Pfam" id="PF14525">
    <property type="entry name" value="AraC_binding_2"/>
    <property type="match status" value="1"/>
</dbReference>
<dbReference type="InterPro" id="IPR050204">
    <property type="entry name" value="AraC_XylS_family_regulators"/>
</dbReference>
<accession>A0A2T0Q1L7</accession>
<keyword evidence="3" id="KW-0804">Transcription</keyword>